<gene>
    <name evidence="9" type="ORF">SPLIT_LOCUS3446</name>
</gene>
<evidence type="ECO:0000256" key="5">
    <source>
        <dbReference type="ARBA" id="ARBA00034865"/>
    </source>
</evidence>
<dbReference type="InterPro" id="IPR036322">
    <property type="entry name" value="WD40_repeat_dom_sf"/>
</dbReference>
<dbReference type="Pfam" id="PF21711">
    <property type="entry name" value="DCTN5"/>
    <property type="match status" value="1"/>
</dbReference>
<dbReference type="PANTHER" id="PTHR15728:SF0">
    <property type="entry name" value="PAN2-PAN3 DEADENYLATION COMPLEX CATALYTIC SUBUNIT PAN2"/>
    <property type="match status" value="1"/>
</dbReference>
<dbReference type="SUPFAM" id="SSF51161">
    <property type="entry name" value="Trimeric LpxA-like enzymes"/>
    <property type="match status" value="1"/>
</dbReference>
<dbReference type="Pfam" id="PF13423">
    <property type="entry name" value="UCH_1"/>
    <property type="match status" value="1"/>
</dbReference>
<dbReference type="InterPro" id="IPR011004">
    <property type="entry name" value="Trimer_LpxA-like_sf"/>
</dbReference>
<accession>A0A9P0N0K8</accession>
<evidence type="ECO:0000256" key="6">
    <source>
        <dbReference type="SAM" id="MobiDB-lite"/>
    </source>
</evidence>
<dbReference type="EMBL" id="LR824548">
    <property type="protein sequence ID" value="CAH1638088.1"/>
    <property type="molecule type" value="Genomic_DNA"/>
</dbReference>
<dbReference type="AlphaFoldDB" id="A0A9P0N0K8"/>
<name>A0A9P0N0K8_SPOLI</name>
<evidence type="ECO:0000256" key="2">
    <source>
        <dbReference type="ARBA" id="ARBA00022490"/>
    </source>
</evidence>
<dbReference type="CDD" id="cd03359">
    <property type="entry name" value="LbH_Dynactin_5"/>
    <property type="match status" value="1"/>
</dbReference>
<proteinExistence type="inferred from homology"/>
<dbReference type="Proteomes" id="UP001153321">
    <property type="component" value="Chromosome 17"/>
</dbReference>
<keyword evidence="2" id="KW-0963">Cytoplasm</keyword>
<reference evidence="9" key="1">
    <citation type="submission" date="2022-02" db="EMBL/GenBank/DDBJ databases">
        <authorList>
            <person name="King R."/>
        </authorList>
    </citation>
    <scope>NUCLEOTIDE SEQUENCE</scope>
</reference>
<dbReference type="SUPFAM" id="SSF54001">
    <property type="entry name" value="Cysteine proteinases"/>
    <property type="match status" value="1"/>
</dbReference>
<keyword evidence="3" id="KW-0206">Cytoskeleton</keyword>
<evidence type="ECO:0000259" key="8">
    <source>
        <dbReference type="Pfam" id="PF20770"/>
    </source>
</evidence>
<dbReference type="InterPro" id="IPR038765">
    <property type="entry name" value="Papain-like_cys_pep_sf"/>
</dbReference>
<evidence type="ECO:0000256" key="1">
    <source>
        <dbReference type="ARBA" id="ARBA00004245"/>
    </source>
</evidence>
<dbReference type="GO" id="GO:0000289">
    <property type="term" value="P:nuclear-transcribed mRNA poly(A) tail shortening"/>
    <property type="evidence" value="ECO:0007669"/>
    <property type="project" value="TreeGrafter"/>
</dbReference>
<feature type="region of interest" description="Disordered" evidence="6">
    <location>
        <begin position="1054"/>
        <end position="1081"/>
    </location>
</feature>
<evidence type="ECO:0000256" key="4">
    <source>
        <dbReference type="ARBA" id="ARBA00034706"/>
    </source>
</evidence>
<dbReference type="InterPro" id="IPR047125">
    <property type="entry name" value="DCTN5"/>
</dbReference>
<protein>
    <recommendedName>
        <fullName evidence="5">Dynactin subunit 5</fullName>
    </recommendedName>
</protein>
<comment type="subcellular location">
    <subcellularLocation>
        <location evidence="1">Cytoplasm</location>
        <location evidence="1">Cytoskeleton</location>
    </subcellularLocation>
</comment>
<dbReference type="Pfam" id="PF20770">
    <property type="entry name" value="PAN2_N"/>
    <property type="match status" value="1"/>
</dbReference>
<dbReference type="InterPro" id="IPR050785">
    <property type="entry name" value="PAN2-PAN3_catalytic_subunit"/>
</dbReference>
<evidence type="ECO:0000313" key="10">
    <source>
        <dbReference type="Proteomes" id="UP001153321"/>
    </source>
</evidence>
<dbReference type="Gene3D" id="3.90.70.10">
    <property type="entry name" value="Cysteine proteinases"/>
    <property type="match status" value="2"/>
</dbReference>
<feature type="domain" description="PAN2 UCH" evidence="7">
    <location>
        <begin position="650"/>
        <end position="1125"/>
    </location>
</feature>
<dbReference type="GO" id="GO:0005856">
    <property type="term" value="C:cytoskeleton"/>
    <property type="evidence" value="ECO:0007669"/>
    <property type="project" value="UniProtKB-SubCell"/>
</dbReference>
<dbReference type="FunFam" id="2.160.10.10:FF:000014">
    <property type="entry name" value="dynactin subunit 5"/>
    <property type="match status" value="1"/>
</dbReference>
<feature type="region of interest" description="Disordered" evidence="6">
    <location>
        <begin position="848"/>
        <end position="874"/>
    </location>
</feature>
<dbReference type="GO" id="GO:0031251">
    <property type="term" value="C:PAN complex"/>
    <property type="evidence" value="ECO:0007669"/>
    <property type="project" value="TreeGrafter"/>
</dbReference>
<dbReference type="GO" id="GO:0000932">
    <property type="term" value="C:P-body"/>
    <property type="evidence" value="ECO:0007669"/>
    <property type="project" value="TreeGrafter"/>
</dbReference>
<sequence>MELQDTYYNKSEYVETASGNKVSRQTVLCGSQNIVLHGKVIVQSDAIIRGDLANVKTGRFCIISKGSVIRPPFKKFSKGVAFFPLQMGDHVFVGENTVVNAAVVGSYVYIGKNVVIGRRCVLKDCCMIEDNSVLPAETVVPSFARYSGSPARLITTLPEAMPDLMTEFTKRPYAAEYAPQYLVPKQSAEYEVRSSVLVDGGDRFGVSAVVFDKYEELIWMGNQGGHVTSYYGPAMQKYTSFQVHESEEVRDIITVEQGIFALTKTTLRHQIRRGIPKRTFKSPNMTDMQCLFQVSATKLMMGGHQNKLIDLDLNRMSETAIPIQEEGCAVLRSGGGSLVACGSANGMVALRDIRTPTTAEHTFTAHSACLSDLDMQGDLLITCGFTQSVGMAVAEPYVLVWDVRCLRGNSKPGEGAWSLPTVSPPLLLHFLPAFSGRAVALSGDGHVALLHVNAPNATDHSVFQVDTQSSQCSVMDVSSTSQALVFGDQSGHLHLFSPQHNHEPVFNNFSRATEFADQVLGIPYVGFNDTTFQFSTVPLPPLTSGTKWFNELPEEFFKRIYRKPKQIDPEVLKSMKMQGPIGYAPNPRSFKRNQMPYIEDNFDDLNSSRQNENKYVAQPIPKHYQKIDIRYNKHGPNEELEKLNRTGLPGLETTLPNSYCNSMLQLVAIVDYAVVSKINAIKYTNTVYNKVLYYTLPVKATLLAHTCAKEFCLSCELGFLFRMLDTSGGAPCQANNFLRAFRTVPEAAALGLILPDRGPDSRVDLVALIQIHYEILETRKKEKALLVNSPPKPVRMPALNVKRPAPQGNQVNGQFSEEYQYTELEFLGPATEFEGSEELREEGWTAREDGAGDADSVPVDNHELPTNQQADREESEISQLFAIGRHQLNRCMKCNKEEGRESVVLACALQYPTAVREGPEPRGGFLELVRASLAARRSTPAWCEHCSRFTPTVQRGRIVRLPPILAINCGGATVREKAYWAKGAQKEMPEMKRGGGGKPCRYGLHCARPGCHFKHPERPSPQAGSSKTPAQESNCVLPQQLLIRLQSDGDVVINDKVESPTDPHTPNNRADKHKKKNVTTQSEEEYTLSAAVVCIEDNPKNLVAYIQTAGKDVEPVWYLFNDLSIVPVSADEVVQFGAWWKTPCVLFYTAGAARAPPPRS</sequence>
<dbReference type="Gene3D" id="2.130.10.10">
    <property type="entry name" value="YVTN repeat-like/Quinoprotein amine dehydrogenase"/>
    <property type="match status" value="1"/>
</dbReference>
<evidence type="ECO:0000259" key="7">
    <source>
        <dbReference type="Pfam" id="PF13423"/>
    </source>
</evidence>
<evidence type="ECO:0000313" key="9">
    <source>
        <dbReference type="EMBL" id="CAH1638088.1"/>
    </source>
</evidence>
<dbReference type="InterPro" id="IPR028881">
    <property type="entry name" value="PAN2_UCH_dom"/>
</dbReference>
<dbReference type="SUPFAM" id="SSF50978">
    <property type="entry name" value="WD40 repeat-like"/>
    <property type="match status" value="1"/>
</dbReference>
<comment type="similarity">
    <text evidence="4">Belongs to the dynactin subunits 5/6 family. Dynactin subunit 5 subfamily.</text>
</comment>
<dbReference type="InterPro" id="IPR015943">
    <property type="entry name" value="WD40/YVTN_repeat-like_dom_sf"/>
</dbReference>
<dbReference type="InterPro" id="IPR048841">
    <property type="entry name" value="PAN2_N"/>
</dbReference>
<organism evidence="9 10">
    <name type="scientific">Spodoptera littoralis</name>
    <name type="common">Egyptian cotton leafworm</name>
    <dbReference type="NCBI Taxonomy" id="7109"/>
    <lineage>
        <taxon>Eukaryota</taxon>
        <taxon>Metazoa</taxon>
        <taxon>Ecdysozoa</taxon>
        <taxon>Arthropoda</taxon>
        <taxon>Hexapoda</taxon>
        <taxon>Insecta</taxon>
        <taxon>Pterygota</taxon>
        <taxon>Neoptera</taxon>
        <taxon>Endopterygota</taxon>
        <taxon>Lepidoptera</taxon>
        <taxon>Glossata</taxon>
        <taxon>Ditrysia</taxon>
        <taxon>Noctuoidea</taxon>
        <taxon>Noctuidae</taxon>
        <taxon>Amphipyrinae</taxon>
        <taxon>Spodoptera</taxon>
    </lineage>
</organism>
<dbReference type="GO" id="GO:0004535">
    <property type="term" value="F:poly(A)-specific ribonuclease activity"/>
    <property type="evidence" value="ECO:0007669"/>
    <property type="project" value="TreeGrafter"/>
</dbReference>
<keyword evidence="10" id="KW-1185">Reference proteome</keyword>
<evidence type="ECO:0000256" key="3">
    <source>
        <dbReference type="ARBA" id="ARBA00023212"/>
    </source>
</evidence>
<dbReference type="PANTHER" id="PTHR15728">
    <property type="entry name" value="DEADENYLATION COMPLEX CATALYTIC SUBUNIT PAN2"/>
    <property type="match status" value="1"/>
</dbReference>
<dbReference type="Gene3D" id="2.160.10.10">
    <property type="entry name" value="Hexapeptide repeat proteins"/>
    <property type="match status" value="1"/>
</dbReference>
<feature type="domain" description="PAN2-PAN3 deadenylation complex catalytic subunit PAN2 N-terminal" evidence="8">
    <location>
        <begin position="204"/>
        <end position="496"/>
    </location>
</feature>